<dbReference type="EMBL" id="SRZB01000015">
    <property type="protein sequence ID" value="TGX98631.1"/>
    <property type="molecule type" value="Genomic_DNA"/>
</dbReference>
<name>A0AC61QZL7_9FIRM</name>
<sequence>MRNQEFEKWIKAAGIRAVKTIAQAAAAGIGTAAVMGQVDWRYTVSAAVLAGVLSLLTSVAGLPELEK</sequence>
<gene>
    <name evidence="1" type="ORF">E5357_08145</name>
</gene>
<comment type="caution">
    <text evidence="1">The sequence shown here is derived from an EMBL/GenBank/DDBJ whole genome shotgun (WGS) entry which is preliminary data.</text>
</comment>
<proteinExistence type="predicted"/>
<accession>A0AC61QZL7</accession>
<keyword evidence="2" id="KW-1185">Reference proteome</keyword>
<evidence type="ECO:0000313" key="2">
    <source>
        <dbReference type="Proteomes" id="UP000307720"/>
    </source>
</evidence>
<reference evidence="1" key="1">
    <citation type="submission" date="2019-04" db="EMBL/GenBank/DDBJ databases">
        <title>Microbes associate with the intestines of laboratory mice.</title>
        <authorList>
            <person name="Navarre W."/>
            <person name="Wong E."/>
            <person name="Huang K."/>
            <person name="Tropini C."/>
            <person name="Ng K."/>
            <person name="Yu B."/>
        </authorList>
    </citation>
    <scope>NUCLEOTIDE SEQUENCE</scope>
    <source>
        <strain evidence="1">NM72_1-8</strain>
    </source>
</reference>
<dbReference type="Proteomes" id="UP000307720">
    <property type="component" value="Unassembled WGS sequence"/>
</dbReference>
<organism evidence="1 2">
    <name type="scientific">Hominisplanchenecus murintestinalis</name>
    <dbReference type="NCBI Taxonomy" id="2941517"/>
    <lineage>
        <taxon>Bacteria</taxon>
        <taxon>Bacillati</taxon>
        <taxon>Bacillota</taxon>
        <taxon>Clostridia</taxon>
        <taxon>Lachnospirales</taxon>
        <taxon>Lachnospiraceae</taxon>
        <taxon>Hominisplanchenecus</taxon>
    </lineage>
</organism>
<protein>
    <submittedName>
        <fullName evidence="1">Uncharacterized protein</fullName>
    </submittedName>
</protein>
<evidence type="ECO:0000313" key="1">
    <source>
        <dbReference type="EMBL" id="TGX98631.1"/>
    </source>
</evidence>